<feature type="domain" description="MOSC" evidence="1">
    <location>
        <begin position="119"/>
        <end position="265"/>
    </location>
</feature>
<evidence type="ECO:0000259" key="1">
    <source>
        <dbReference type="PROSITE" id="PS51340"/>
    </source>
</evidence>
<dbReference type="OrthoDB" id="581532at2"/>
<dbReference type="SUPFAM" id="SSF141673">
    <property type="entry name" value="MOSC N-terminal domain-like"/>
    <property type="match status" value="1"/>
</dbReference>
<evidence type="ECO:0000313" key="3">
    <source>
        <dbReference type="Proteomes" id="UP000291562"/>
    </source>
</evidence>
<dbReference type="PROSITE" id="PS51340">
    <property type="entry name" value="MOSC"/>
    <property type="match status" value="1"/>
</dbReference>
<dbReference type="AlphaFoldDB" id="A0A411HGC3"/>
<dbReference type="InterPro" id="IPR005302">
    <property type="entry name" value="MoCF_Sase_C"/>
</dbReference>
<accession>A0A411HGC3</accession>
<dbReference type="InterPro" id="IPR011037">
    <property type="entry name" value="Pyrv_Knase-like_insert_dom_sf"/>
</dbReference>
<dbReference type="SUPFAM" id="SSF50800">
    <property type="entry name" value="PK beta-barrel domain-like"/>
    <property type="match status" value="1"/>
</dbReference>
<dbReference type="InterPro" id="IPR005303">
    <property type="entry name" value="MOCOS_middle"/>
</dbReference>
<evidence type="ECO:0000313" key="2">
    <source>
        <dbReference type="EMBL" id="QBB69501.1"/>
    </source>
</evidence>
<dbReference type="GO" id="GO:0030151">
    <property type="term" value="F:molybdenum ion binding"/>
    <property type="evidence" value="ECO:0007669"/>
    <property type="project" value="InterPro"/>
</dbReference>
<organism evidence="2 3">
    <name type="scientific">Pseudolysobacter antarcticus</name>
    <dbReference type="NCBI Taxonomy" id="2511995"/>
    <lineage>
        <taxon>Bacteria</taxon>
        <taxon>Pseudomonadati</taxon>
        <taxon>Pseudomonadota</taxon>
        <taxon>Gammaproteobacteria</taxon>
        <taxon>Lysobacterales</taxon>
        <taxon>Rhodanobacteraceae</taxon>
        <taxon>Pseudolysobacter</taxon>
    </lineage>
</organism>
<proteinExistence type="predicted"/>
<gene>
    <name evidence="2" type="ORF">ELE36_03410</name>
</gene>
<dbReference type="PANTHER" id="PTHR14237">
    <property type="entry name" value="MOLYBDOPTERIN COFACTOR SULFURASE MOSC"/>
    <property type="match status" value="1"/>
</dbReference>
<keyword evidence="3" id="KW-1185">Reference proteome</keyword>
<dbReference type="PANTHER" id="PTHR14237:SF19">
    <property type="entry name" value="MITOCHONDRIAL AMIDOXIME REDUCING COMPONENT 1"/>
    <property type="match status" value="1"/>
</dbReference>
<dbReference type="EMBL" id="CP035704">
    <property type="protein sequence ID" value="QBB69501.1"/>
    <property type="molecule type" value="Genomic_DNA"/>
</dbReference>
<protein>
    <submittedName>
        <fullName evidence="2">MOSC domain-containing protein</fullName>
    </submittedName>
</protein>
<dbReference type="GO" id="GO:0003824">
    <property type="term" value="F:catalytic activity"/>
    <property type="evidence" value="ECO:0007669"/>
    <property type="project" value="InterPro"/>
</dbReference>
<dbReference type="Proteomes" id="UP000291562">
    <property type="component" value="Chromosome"/>
</dbReference>
<dbReference type="Pfam" id="PF03473">
    <property type="entry name" value="MOSC"/>
    <property type="match status" value="1"/>
</dbReference>
<sequence>MSTTLASLHIYPIKSCAQLTLASAVVEKRGLAHDRRWMIVDENARFITGRELARMTLLQAEPVATGLILRAPQMAPLHVSFPPANAPRLDVTVWKNIVAAQLADASANVWLSTFLGRPCRLVFMDDDCARVVTEHARAGDEVSFADAYPLLLISQAALDGLNARLVRPVGMWQFRPNLVVAGCEAHAEDRWSRIRIGEIEFDVVKSCTRCVFTTVDPARGELSPDGEPLRTLIGYRRTPAGVTFGQNLIARGQGVIRAGDAIEVLEHLL</sequence>
<name>A0A411HGC3_9GAMM</name>
<reference evidence="2 3" key="1">
    <citation type="submission" date="2019-01" db="EMBL/GenBank/DDBJ databases">
        <title>Pseudolysobacter antarctica gen. nov., sp. nov., isolated from Fildes Peninsula, Antarctica.</title>
        <authorList>
            <person name="Wei Z."/>
            <person name="Peng F."/>
        </authorList>
    </citation>
    <scope>NUCLEOTIDE SEQUENCE [LARGE SCALE GENOMIC DNA]</scope>
    <source>
        <strain evidence="2 3">AQ6-296</strain>
    </source>
</reference>
<dbReference type="Pfam" id="PF03476">
    <property type="entry name" value="MOSC_N"/>
    <property type="match status" value="1"/>
</dbReference>
<dbReference type="RefSeq" id="WP_129831757.1">
    <property type="nucleotide sequence ID" value="NZ_CP035704.1"/>
</dbReference>
<dbReference type="GO" id="GO:0030170">
    <property type="term" value="F:pyridoxal phosphate binding"/>
    <property type="evidence" value="ECO:0007669"/>
    <property type="project" value="InterPro"/>
</dbReference>
<dbReference type="KEGG" id="xbc:ELE36_03410"/>